<dbReference type="Gene3D" id="3.40.50.1000">
    <property type="entry name" value="HAD superfamily/HAD-like"/>
    <property type="match status" value="1"/>
</dbReference>
<feature type="transmembrane region" description="Helical" evidence="11">
    <location>
        <begin position="947"/>
        <end position="964"/>
    </location>
</feature>
<evidence type="ECO:0000313" key="13">
    <source>
        <dbReference type="EMBL" id="MBK1703605.1"/>
    </source>
</evidence>
<comment type="subcellular location">
    <subcellularLocation>
        <location evidence="1">Endomembrane system</location>
        <topology evidence="1">Multi-pass membrane protein</topology>
    </subcellularLocation>
</comment>
<name>A0AAJ0U1L6_9GAMM</name>
<feature type="transmembrane region" description="Helical" evidence="11">
    <location>
        <begin position="102"/>
        <end position="135"/>
    </location>
</feature>
<dbReference type="InterPro" id="IPR018303">
    <property type="entry name" value="ATPase_P-typ_P_site"/>
</dbReference>
<dbReference type="Pfam" id="PF00122">
    <property type="entry name" value="E1-E2_ATPase"/>
    <property type="match status" value="1"/>
</dbReference>
<evidence type="ECO:0000256" key="5">
    <source>
        <dbReference type="ARBA" id="ARBA00022840"/>
    </source>
</evidence>
<dbReference type="InterPro" id="IPR004014">
    <property type="entry name" value="ATPase_P-typ_cation-transptr_N"/>
</dbReference>
<dbReference type="PRINTS" id="PR00119">
    <property type="entry name" value="CATATPASE"/>
</dbReference>
<keyword evidence="3 11" id="KW-0812">Transmembrane</keyword>
<keyword evidence="9 11" id="KW-0472">Membrane</keyword>
<dbReference type="SMART" id="SM00831">
    <property type="entry name" value="Cation_ATPase_N"/>
    <property type="match status" value="1"/>
</dbReference>
<dbReference type="Gene3D" id="2.70.150.10">
    <property type="entry name" value="Calcium-transporting ATPase, cytoplasmic transduction domain A"/>
    <property type="match status" value="1"/>
</dbReference>
<feature type="transmembrane region" description="Helical" evidence="11">
    <location>
        <begin position="770"/>
        <end position="790"/>
    </location>
</feature>
<dbReference type="InterPro" id="IPR001757">
    <property type="entry name" value="P_typ_ATPase"/>
</dbReference>
<dbReference type="InterPro" id="IPR023214">
    <property type="entry name" value="HAD_sf"/>
</dbReference>
<dbReference type="Proteomes" id="UP001296776">
    <property type="component" value="Unassembled WGS sequence"/>
</dbReference>
<evidence type="ECO:0000313" key="14">
    <source>
        <dbReference type="Proteomes" id="UP001296776"/>
    </source>
</evidence>
<evidence type="ECO:0000256" key="7">
    <source>
        <dbReference type="ARBA" id="ARBA00022967"/>
    </source>
</evidence>
<feature type="transmembrane region" description="Helical" evidence="11">
    <location>
        <begin position="312"/>
        <end position="336"/>
    </location>
</feature>
<dbReference type="Gene3D" id="1.20.1110.10">
    <property type="entry name" value="Calcium-transporting ATPase, transmembrane domain"/>
    <property type="match status" value="3"/>
</dbReference>
<dbReference type="GO" id="GO:0016887">
    <property type="term" value="F:ATP hydrolysis activity"/>
    <property type="evidence" value="ECO:0007669"/>
    <property type="project" value="InterPro"/>
</dbReference>
<evidence type="ECO:0000256" key="11">
    <source>
        <dbReference type="SAM" id="Phobius"/>
    </source>
</evidence>
<dbReference type="AlphaFoldDB" id="A0AAJ0U1L6"/>
<dbReference type="GO" id="GO:0015662">
    <property type="term" value="F:P-type ion transporter activity"/>
    <property type="evidence" value="ECO:0007669"/>
    <property type="project" value="UniProtKB-ARBA"/>
</dbReference>
<dbReference type="InterPro" id="IPR023298">
    <property type="entry name" value="ATPase_P-typ_TM_dom_sf"/>
</dbReference>
<evidence type="ECO:0000256" key="6">
    <source>
        <dbReference type="ARBA" id="ARBA00022842"/>
    </source>
</evidence>
<feature type="transmembrane region" description="Helical" evidence="11">
    <location>
        <begin position="848"/>
        <end position="866"/>
    </location>
</feature>
<evidence type="ECO:0000256" key="2">
    <source>
        <dbReference type="ARBA" id="ARBA00022553"/>
    </source>
</evidence>
<evidence type="ECO:0000256" key="4">
    <source>
        <dbReference type="ARBA" id="ARBA00022741"/>
    </source>
</evidence>
<feature type="compositionally biased region" description="Polar residues" evidence="10">
    <location>
        <begin position="1"/>
        <end position="16"/>
    </location>
</feature>
<gene>
    <name evidence="13" type="ORF">CKO40_03295</name>
</gene>
<dbReference type="Pfam" id="PF00689">
    <property type="entry name" value="Cation_ATPase_C"/>
    <property type="match status" value="1"/>
</dbReference>
<reference evidence="13" key="2">
    <citation type="journal article" date="2020" name="Microorganisms">
        <title>Osmotic Adaptation and Compatible Solute Biosynthesis of Phototrophic Bacteria as Revealed from Genome Analyses.</title>
        <authorList>
            <person name="Imhoff J.F."/>
            <person name="Rahn T."/>
            <person name="Kunzel S."/>
            <person name="Keller A."/>
            <person name="Neulinger S.C."/>
        </authorList>
    </citation>
    <scope>NUCLEOTIDE SEQUENCE</scope>
    <source>
        <strain evidence="13">DSM 11080</strain>
    </source>
</reference>
<keyword evidence="4" id="KW-0547">Nucleotide-binding</keyword>
<dbReference type="GO" id="GO:0012505">
    <property type="term" value="C:endomembrane system"/>
    <property type="evidence" value="ECO:0007669"/>
    <property type="project" value="UniProtKB-SubCell"/>
</dbReference>
<evidence type="ECO:0000256" key="9">
    <source>
        <dbReference type="ARBA" id="ARBA00023136"/>
    </source>
</evidence>
<dbReference type="GO" id="GO:0005524">
    <property type="term" value="F:ATP binding"/>
    <property type="evidence" value="ECO:0007669"/>
    <property type="project" value="UniProtKB-KW"/>
</dbReference>
<evidence type="ECO:0000256" key="8">
    <source>
        <dbReference type="ARBA" id="ARBA00022989"/>
    </source>
</evidence>
<feature type="compositionally biased region" description="Gly residues" evidence="10">
    <location>
        <begin position="412"/>
        <end position="435"/>
    </location>
</feature>
<keyword evidence="6" id="KW-0460">Magnesium</keyword>
<dbReference type="SUPFAM" id="SSF81660">
    <property type="entry name" value="Metal cation-transporting ATPase, ATP-binding domain N"/>
    <property type="match status" value="1"/>
</dbReference>
<dbReference type="InterPro" id="IPR023299">
    <property type="entry name" value="ATPase_P-typ_cyto_dom_N"/>
</dbReference>
<reference evidence="13" key="1">
    <citation type="submission" date="2017-08" db="EMBL/GenBank/DDBJ databases">
        <authorList>
            <person name="Imhoff J.F."/>
            <person name="Rahn T."/>
            <person name="Kuenzel S."/>
            <person name="Neulinger S.C."/>
        </authorList>
    </citation>
    <scope>NUCLEOTIDE SEQUENCE</scope>
    <source>
        <strain evidence="13">DSM 11080</strain>
    </source>
</reference>
<keyword evidence="7" id="KW-1278">Translocase</keyword>
<feature type="domain" description="Cation-transporting P-type ATPase N-terminal" evidence="12">
    <location>
        <begin position="45"/>
        <end position="118"/>
    </location>
</feature>
<comment type="caution">
    <text evidence="13">The sequence shown here is derived from an EMBL/GenBank/DDBJ whole genome shotgun (WGS) entry which is preliminary data.</text>
</comment>
<feature type="region of interest" description="Disordered" evidence="10">
    <location>
        <begin position="395"/>
        <end position="459"/>
    </location>
</feature>
<dbReference type="EMBL" id="NRSJ01000004">
    <property type="protein sequence ID" value="MBK1703605.1"/>
    <property type="molecule type" value="Genomic_DNA"/>
</dbReference>
<feature type="region of interest" description="Disordered" evidence="10">
    <location>
        <begin position="1"/>
        <end position="40"/>
    </location>
</feature>
<dbReference type="PRINTS" id="PR00120">
    <property type="entry name" value="HATPASE"/>
</dbReference>
<keyword evidence="5" id="KW-0067">ATP-binding</keyword>
<feature type="compositionally biased region" description="Acidic residues" evidence="10">
    <location>
        <begin position="446"/>
        <end position="457"/>
    </location>
</feature>
<dbReference type="FunFam" id="2.70.150.10:FF:000160">
    <property type="entry name" value="Sarcoplasmic/endoplasmic reticulum calcium ATPase 1"/>
    <property type="match status" value="1"/>
</dbReference>
<dbReference type="RefSeq" id="WP_200344706.1">
    <property type="nucleotide sequence ID" value="NZ_NRSJ01000004.1"/>
</dbReference>
<dbReference type="PROSITE" id="PS00154">
    <property type="entry name" value="ATPASE_E1_E2"/>
    <property type="match status" value="1"/>
</dbReference>
<dbReference type="PANTHER" id="PTHR42861">
    <property type="entry name" value="CALCIUM-TRANSPORTING ATPASE"/>
    <property type="match status" value="1"/>
</dbReference>
<evidence type="ECO:0000256" key="10">
    <source>
        <dbReference type="SAM" id="MobiDB-lite"/>
    </source>
</evidence>
<keyword evidence="2" id="KW-0597">Phosphoprotein</keyword>
<sequence length="983" mass="103804">MHAQQDRQSTARPSHQGSGKGGDNGAGVGSGSGPGPERDQLDRICWHALDAATAAERLDSPQAGLSADEAARRRERFGANRLPEERPPGLGRTFLRQFTNPLIYILLAAALASLFIGAIADAVFIGAVLLLNAIIGTVQESKAESSAQALKSMMTVRSRVLRDGREEEVDAEDLVPGDRVRLGAGDSVPADLRLLESEDLRADESLLTGESIPVEKDADASVDEEAGVGERRTMLHAGTEVPDGRALGLVCRTGQATEVGRIARSLTGAGDTEPPLVIRLRALTHRIALVVLGAVALLVIAQLLRGAGLTEIFFFAVALAVSAIPAGLPVAITVALSLGRHRMAERNVIVRRLPAVEGLGTCTLIASDKTGTLTANGLTITRIALPEAGRIRVESGEDERQALLRPDQEGPGVEGLGAEGPGGERPGAEGPGAEGPGAERPGGEGGDADTGELDEAAQESVRQLARTGLLCNEGALRETDDGEVEAVGDTVDVAFLVLGRRLGLSRRELLKQHPEQDRVPFKSKRRLAASFNQGGAGLQAHVKGAAEAVLPLCDATEAMQEQVDELSGRGFRVLALAAGPIEGEAAEAARRLEEGELGGLTLLGLVGLIDPLRPEVPEAVRRCHEAGVGVRMITGDHPATGLSIARELGIAGEGDQAVTGAEVQAQADQAQQDDAAARLGRAPVYARVEPEQKTAIVGALQEQGQYVAVTGDGVNDAPALRKANIGVAMGRAGTDVARRAADLILTDDNFASIVNGIEQGRIAYANVRKVVWLLISTGAAEIVLFFLAFALDLPLPLDAVQLLWLNLVTNGIQDVALAFEKGEPGVLKRPPRPTDQPIFDRRMIEQTLVSGLYMGVVAFGVFYWLQHVWGWSEHDARNTLLLLMVLFENVHIFNCRSEERSAFAIPLRANLLLIGTVAAAQAVHILAMYLPGLSDVLEVAPVSLMEWLALLGIAASLLLMMELFKALRVRPQARATANAPAAG</sequence>
<evidence type="ECO:0000256" key="1">
    <source>
        <dbReference type="ARBA" id="ARBA00004127"/>
    </source>
</evidence>
<dbReference type="Pfam" id="PF13246">
    <property type="entry name" value="Cation_ATPase"/>
    <property type="match status" value="1"/>
</dbReference>
<feature type="transmembrane region" description="Helical" evidence="11">
    <location>
        <begin position="907"/>
        <end position="927"/>
    </location>
</feature>
<keyword evidence="14" id="KW-1185">Reference proteome</keyword>
<dbReference type="SUPFAM" id="SSF56784">
    <property type="entry name" value="HAD-like"/>
    <property type="match status" value="1"/>
</dbReference>
<feature type="transmembrane region" description="Helical" evidence="11">
    <location>
        <begin position="287"/>
        <end position="306"/>
    </location>
</feature>
<dbReference type="Gene3D" id="3.40.1110.10">
    <property type="entry name" value="Calcium-transporting ATPase, cytoplasmic domain N"/>
    <property type="match status" value="1"/>
</dbReference>
<dbReference type="InterPro" id="IPR059000">
    <property type="entry name" value="ATPase_P-type_domA"/>
</dbReference>
<dbReference type="SUPFAM" id="SSF81653">
    <property type="entry name" value="Calcium ATPase, transduction domain A"/>
    <property type="match status" value="1"/>
</dbReference>
<protein>
    <recommendedName>
        <fullName evidence="12">Cation-transporting P-type ATPase N-terminal domain-containing protein</fullName>
    </recommendedName>
</protein>
<dbReference type="InterPro" id="IPR008250">
    <property type="entry name" value="ATPase_P-typ_transduc_dom_A_sf"/>
</dbReference>
<dbReference type="InterPro" id="IPR006068">
    <property type="entry name" value="ATPase_P-typ_cation-transptr_C"/>
</dbReference>
<feature type="compositionally biased region" description="Basic and acidic residues" evidence="10">
    <location>
        <begin position="395"/>
        <end position="408"/>
    </location>
</feature>
<dbReference type="NCBIfam" id="TIGR01494">
    <property type="entry name" value="ATPase_P-type"/>
    <property type="match status" value="2"/>
</dbReference>
<dbReference type="SFLD" id="SFLDS00003">
    <property type="entry name" value="Haloacid_Dehalogenase"/>
    <property type="match status" value="1"/>
</dbReference>
<accession>A0AAJ0U1L6</accession>
<evidence type="ECO:0000259" key="12">
    <source>
        <dbReference type="SMART" id="SM00831"/>
    </source>
</evidence>
<dbReference type="InterPro" id="IPR044492">
    <property type="entry name" value="P_typ_ATPase_HD_dom"/>
</dbReference>
<feature type="compositionally biased region" description="Gly residues" evidence="10">
    <location>
        <begin position="18"/>
        <end position="34"/>
    </location>
</feature>
<dbReference type="SFLD" id="SFLDF00027">
    <property type="entry name" value="p-type_atpase"/>
    <property type="match status" value="1"/>
</dbReference>
<evidence type="ECO:0000256" key="3">
    <source>
        <dbReference type="ARBA" id="ARBA00022692"/>
    </source>
</evidence>
<dbReference type="InterPro" id="IPR036412">
    <property type="entry name" value="HAD-like_sf"/>
</dbReference>
<dbReference type="GO" id="GO:0016020">
    <property type="term" value="C:membrane"/>
    <property type="evidence" value="ECO:0007669"/>
    <property type="project" value="InterPro"/>
</dbReference>
<dbReference type="Pfam" id="PF00690">
    <property type="entry name" value="Cation_ATPase_N"/>
    <property type="match status" value="1"/>
</dbReference>
<keyword evidence="8 11" id="KW-1133">Transmembrane helix</keyword>
<dbReference type="SUPFAM" id="SSF81665">
    <property type="entry name" value="Calcium ATPase, transmembrane domain M"/>
    <property type="match status" value="1"/>
</dbReference>
<proteinExistence type="predicted"/>
<dbReference type="SFLD" id="SFLDG00002">
    <property type="entry name" value="C1.7:_P-type_atpase_like"/>
    <property type="match status" value="1"/>
</dbReference>
<organism evidence="13 14">
    <name type="scientific">Halochromatium glycolicum</name>
    <dbReference type="NCBI Taxonomy" id="85075"/>
    <lineage>
        <taxon>Bacteria</taxon>
        <taxon>Pseudomonadati</taxon>
        <taxon>Pseudomonadota</taxon>
        <taxon>Gammaproteobacteria</taxon>
        <taxon>Chromatiales</taxon>
        <taxon>Chromatiaceae</taxon>
        <taxon>Halochromatium</taxon>
    </lineage>
</organism>